<keyword evidence="4" id="KW-1185">Reference proteome</keyword>
<dbReference type="AlphaFoldDB" id="A0A6P8BYT8"/>
<accession>A0A6P8BYT8</accession>
<reference evidence="4" key="1">
    <citation type="journal article" date="2020" name="Plant Biotechnol. J.">
        <title>The pomegranate (Punica granatum L.) draft genome dissects genetic divergence between soft- and hard-seeded cultivars.</title>
        <authorList>
            <person name="Luo X."/>
            <person name="Li H."/>
            <person name="Wu Z."/>
            <person name="Yao W."/>
            <person name="Zhao P."/>
            <person name="Cao D."/>
            <person name="Yu H."/>
            <person name="Li K."/>
            <person name="Poudel K."/>
            <person name="Zhao D."/>
            <person name="Zhang F."/>
            <person name="Xia X."/>
            <person name="Chen L."/>
            <person name="Wang Q."/>
            <person name="Jing D."/>
            <person name="Cao S."/>
        </authorList>
    </citation>
    <scope>NUCLEOTIDE SEQUENCE [LARGE SCALE GENOMIC DNA]</scope>
    <source>
        <strain evidence="4">cv. Tunisia</strain>
    </source>
</reference>
<gene>
    <name evidence="5" type="primary">LOC116189300</name>
</gene>
<proteinExistence type="inferred from homology"/>
<evidence type="ECO:0000313" key="5">
    <source>
        <dbReference type="RefSeq" id="XP_031374761.1"/>
    </source>
</evidence>
<dbReference type="Proteomes" id="UP000515151">
    <property type="component" value="Chromosome 8"/>
</dbReference>
<dbReference type="GeneID" id="116189300"/>
<reference evidence="5" key="2">
    <citation type="submission" date="2025-08" db="UniProtKB">
        <authorList>
            <consortium name="RefSeq"/>
        </authorList>
    </citation>
    <scope>IDENTIFICATION</scope>
    <source>
        <tissue evidence="5">Leaf</tissue>
    </source>
</reference>
<protein>
    <submittedName>
        <fullName evidence="5">Uncharacterized protein LOC116189300</fullName>
    </submittedName>
</protein>
<dbReference type="RefSeq" id="XP_031374761.1">
    <property type="nucleotide sequence ID" value="XM_031518901.1"/>
</dbReference>
<dbReference type="PANTHER" id="PTHR13068">
    <property type="entry name" value="CGI-12 PROTEIN-RELATED"/>
    <property type="match status" value="1"/>
</dbReference>
<evidence type="ECO:0000256" key="1">
    <source>
        <dbReference type="ARBA" id="ARBA00007692"/>
    </source>
</evidence>
<dbReference type="OrthoDB" id="637682at2759"/>
<dbReference type="Gene3D" id="1.25.70.10">
    <property type="entry name" value="Transcription termination factor 3, mitochondrial"/>
    <property type="match status" value="1"/>
</dbReference>
<dbReference type="Pfam" id="PF02536">
    <property type="entry name" value="mTERF"/>
    <property type="match status" value="1"/>
</dbReference>
<keyword evidence="2" id="KW-0806">Transcription termination</keyword>
<name>A0A6P8BYT8_PUNGR</name>
<organism evidence="4 5">
    <name type="scientific">Punica granatum</name>
    <name type="common">Pomegranate</name>
    <dbReference type="NCBI Taxonomy" id="22663"/>
    <lineage>
        <taxon>Eukaryota</taxon>
        <taxon>Viridiplantae</taxon>
        <taxon>Streptophyta</taxon>
        <taxon>Embryophyta</taxon>
        <taxon>Tracheophyta</taxon>
        <taxon>Spermatophyta</taxon>
        <taxon>Magnoliopsida</taxon>
        <taxon>eudicotyledons</taxon>
        <taxon>Gunneridae</taxon>
        <taxon>Pentapetalae</taxon>
        <taxon>rosids</taxon>
        <taxon>malvids</taxon>
        <taxon>Myrtales</taxon>
        <taxon>Lythraceae</taxon>
        <taxon>Punica</taxon>
    </lineage>
</organism>
<sequence>MQMRKFRVQNTDFGFLFRRPPPLASAAVGERRTVQRRRLNFSPFLLLHLLPMAKTLLQQHLKGFAVTPIHSPLPREQMRRAVRSVMSAAEKVQIRENATKNPDAVLSFLKSYGFDDTHLASLISRHPEFLLCRSQTTLKPKIDLLIGNGFRGPLFHELILRNPNVLKRTVKTYLEPIFHFFRTYILTFEELHTTILDAVGF</sequence>
<dbReference type="PANTHER" id="PTHR13068:SF31">
    <property type="entry name" value="TRANSCRIPTION TERMINATION FACTOR MTERF2, CHLOROPLASTIC-LIKE"/>
    <property type="match status" value="1"/>
</dbReference>
<dbReference type="InterPro" id="IPR003690">
    <property type="entry name" value="MTERF"/>
</dbReference>
<evidence type="ECO:0000256" key="2">
    <source>
        <dbReference type="ARBA" id="ARBA00022472"/>
    </source>
</evidence>
<dbReference type="GO" id="GO:0003676">
    <property type="term" value="F:nucleic acid binding"/>
    <property type="evidence" value="ECO:0007669"/>
    <property type="project" value="InterPro"/>
</dbReference>
<keyword evidence="2" id="KW-0804">Transcription</keyword>
<keyword evidence="2" id="KW-0805">Transcription regulation</keyword>
<evidence type="ECO:0000256" key="3">
    <source>
        <dbReference type="ARBA" id="ARBA00022946"/>
    </source>
</evidence>
<evidence type="ECO:0000313" key="4">
    <source>
        <dbReference type="Proteomes" id="UP000515151"/>
    </source>
</evidence>
<comment type="similarity">
    <text evidence="1">Belongs to the mTERF family.</text>
</comment>
<keyword evidence="3" id="KW-0809">Transit peptide</keyword>
<dbReference type="InterPro" id="IPR038538">
    <property type="entry name" value="MTERF_sf"/>
</dbReference>
<dbReference type="GO" id="GO:0006353">
    <property type="term" value="P:DNA-templated transcription termination"/>
    <property type="evidence" value="ECO:0007669"/>
    <property type="project" value="UniProtKB-KW"/>
</dbReference>